<evidence type="ECO:0000256" key="1">
    <source>
        <dbReference type="SAM" id="Phobius"/>
    </source>
</evidence>
<keyword evidence="3" id="KW-1185">Reference proteome</keyword>
<dbReference type="AlphaFoldDB" id="A0A6I8MCY7"/>
<dbReference type="Pfam" id="PF13367">
    <property type="entry name" value="PrsW-protease"/>
    <property type="match status" value="1"/>
</dbReference>
<evidence type="ECO:0000313" key="3">
    <source>
        <dbReference type="Proteomes" id="UP000419017"/>
    </source>
</evidence>
<keyword evidence="1" id="KW-0472">Membrane</keyword>
<evidence type="ECO:0000313" key="2">
    <source>
        <dbReference type="EMBL" id="VWL85001.1"/>
    </source>
</evidence>
<dbReference type="PANTHER" id="PTHR36844:SF1">
    <property type="entry name" value="PROTEASE PRSW"/>
    <property type="match status" value="1"/>
</dbReference>
<keyword evidence="1" id="KW-1133">Transmembrane helix</keyword>
<dbReference type="InterPro" id="IPR026898">
    <property type="entry name" value="PrsW"/>
</dbReference>
<name>A0A6I8MCY7_9FUSO</name>
<proteinExistence type="predicted"/>
<feature type="transmembrane region" description="Helical" evidence="1">
    <location>
        <begin position="20"/>
        <end position="43"/>
    </location>
</feature>
<evidence type="ECO:0008006" key="4">
    <source>
        <dbReference type="Google" id="ProtNLM"/>
    </source>
</evidence>
<feature type="transmembrane region" description="Helical" evidence="1">
    <location>
        <begin position="255"/>
        <end position="279"/>
    </location>
</feature>
<feature type="transmembrane region" description="Helical" evidence="1">
    <location>
        <begin position="131"/>
        <end position="148"/>
    </location>
</feature>
<feature type="transmembrane region" description="Helical" evidence="1">
    <location>
        <begin position="49"/>
        <end position="70"/>
    </location>
</feature>
<keyword evidence="1" id="KW-0812">Transmembrane</keyword>
<dbReference type="EMBL" id="CABWIB010000001">
    <property type="protein sequence ID" value="VWL85001.1"/>
    <property type="molecule type" value="Genomic_DNA"/>
</dbReference>
<accession>A0A6I8MCY7</accession>
<feature type="transmembrane region" description="Helical" evidence="1">
    <location>
        <begin position="194"/>
        <end position="220"/>
    </location>
</feature>
<dbReference type="PANTHER" id="PTHR36844">
    <property type="entry name" value="PROTEASE PRSW"/>
    <property type="match status" value="1"/>
</dbReference>
<dbReference type="RefSeq" id="WP_156683037.1">
    <property type="nucleotide sequence ID" value="NZ_CABWIB010000001.1"/>
</dbReference>
<feature type="transmembrane region" description="Helical" evidence="1">
    <location>
        <begin position="79"/>
        <end position="97"/>
    </location>
</feature>
<dbReference type="Proteomes" id="UP000419017">
    <property type="component" value="Unassembled WGS sequence"/>
</dbReference>
<protein>
    <recommendedName>
        <fullName evidence="4">PrsW family intramembrane metalloprotease</fullName>
    </recommendedName>
</protein>
<feature type="transmembrane region" description="Helical" evidence="1">
    <location>
        <begin position="232"/>
        <end position="249"/>
    </location>
</feature>
<organism evidence="2 3">
    <name type="scientific">Oceanivirga miroungae</name>
    <dbReference type="NCBI Taxonomy" id="1130046"/>
    <lineage>
        <taxon>Bacteria</taxon>
        <taxon>Fusobacteriati</taxon>
        <taxon>Fusobacteriota</taxon>
        <taxon>Fusobacteriia</taxon>
        <taxon>Fusobacteriales</taxon>
        <taxon>Leptotrichiaceae</taxon>
        <taxon>Oceanivirga</taxon>
    </lineage>
</organism>
<sequence length="357" mass="40268">MLDNNNVVEREFFRPDLATWWIFCLFVAICGAGVSIEFASGFIDTSYTIKTLIPLFIITALIFISIILIADPYKARRNFVLLISFIGGSTIATYLSLLGNGEIDNIVINLLPDGKGLEWSAAIAGPTTEEWSKMLVIILVMLIAYKTLVRPIHGFLVGAFVGLGFQMFENVSYATNSALSNANSDLMGALSTTIMRSLVGISSHWLYSAIIGVGVAILLNRTIHKKSLKKRILLFIAFYLIGYFCHFIWNSPLGSSSIIGSLLIPVKVILWIVILYYVARYALKEEREYLNQVKDKIDLSTFKYDKELLSKAILDRKNRKKFYKVFKKEKGKEELKALKNEQNIYLEMLQETGIIRG</sequence>
<gene>
    <name evidence="2" type="ORF">OMES3154_00273</name>
</gene>
<dbReference type="GO" id="GO:0008233">
    <property type="term" value="F:peptidase activity"/>
    <property type="evidence" value="ECO:0007669"/>
    <property type="project" value="InterPro"/>
</dbReference>
<reference evidence="2 3" key="1">
    <citation type="submission" date="2019-10" db="EMBL/GenBank/DDBJ databases">
        <authorList>
            <person name="Blom J."/>
        </authorList>
    </citation>
    <scope>NUCLEOTIDE SEQUENCE [LARGE SCALE GENOMIC DNA]</scope>
    <source>
        <strain evidence="2 3">ES3154-GLU</strain>
    </source>
</reference>